<dbReference type="InterPro" id="IPR000595">
    <property type="entry name" value="cNMP-bd_dom"/>
</dbReference>
<organism evidence="3 4">
    <name type="scientific">Paramecium sonneborni</name>
    <dbReference type="NCBI Taxonomy" id="65129"/>
    <lineage>
        <taxon>Eukaryota</taxon>
        <taxon>Sar</taxon>
        <taxon>Alveolata</taxon>
        <taxon>Ciliophora</taxon>
        <taxon>Intramacronucleata</taxon>
        <taxon>Oligohymenophorea</taxon>
        <taxon>Peniculida</taxon>
        <taxon>Parameciidae</taxon>
        <taxon>Paramecium</taxon>
    </lineage>
</organism>
<evidence type="ECO:0000256" key="1">
    <source>
        <dbReference type="SAM" id="MobiDB-lite"/>
    </source>
</evidence>
<feature type="compositionally biased region" description="Polar residues" evidence="1">
    <location>
        <begin position="1"/>
        <end position="25"/>
    </location>
</feature>
<gene>
    <name evidence="3" type="ORF">PSON_ATCC_30995.1.T0770087</name>
</gene>
<dbReference type="Pfam" id="PF00027">
    <property type="entry name" value="cNMP_binding"/>
    <property type="match status" value="1"/>
</dbReference>
<reference evidence="3" key="1">
    <citation type="submission" date="2021-01" db="EMBL/GenBank/DDBJ databases">
        <authorList>
            <consortium name="Genoscope - CEA"/>
            <person name="William W."/>
        </authorList>
    </citation>
    <scope>NUCLEOTIDE SEQUENCE</scope>
</reference>
<dbReference type="PROSITE" id="PS50042">
    <property type="entry name" value="CNMP_BINDING_3"/>
    <property type="match status" value="1"/>
</dbReference>
<feature type="domain" description="Cyclic nucleotide-binding" evidence="2">
    <location>
        <begin position="44"/>
        <end position="161"/>
    </location>
</feature>
<dbReference type="Proteomes" id="UP000692954">
    <property type="component" value="Unassembled WGS sequence"/>
</dbReference>
<accession>A0A8S1PG89</accession>
<comment type="caution">
    <text evidence="3">The sequence shown here is derived from an EMBL/GenBank/DDBJ whole genome shotgun (WGS) entry which is preliminary data.</text>
</comment>
<dbReference type="EMBL" id="CAJJDN010000077">
    <property type="protein sequence ID" value="CAD8102106.1"/>
    <property type="molecule type" value="Genomic_DNA"/>
</dbReference>
<evidence type="ECO:0000259" key="2">
    <source>
        <dbReference type="PROSITE" id="PS50042"/>
    </source>
</evidence>
<proteinExistence type="predicted"/>
<protein>
    <recommendedName>
        <fullName evidence="2">Cyclic nucleotide-binding domain-containing protein</fullName>
    </recommendedName>
</protein>
<sequence length="404" mass="47416">MINKITEQSNMNGPRQTRSLTTKVSPTAKRNRETELLYLSKVNAFNQLKNYQIDYIYRSIKSIEFTRGHLIFQEGQKCDAVYVIKQGEIEIFKKEPINQQIELNYQFNKKKFVHQMIKVLGEQTAFGVGDILTGIYSINARVTSHFAELYMIKVQDYKRILDMEPQIKLQQQESDNMDNLELIPKYQLPSLYDSVKASQAQKQEIQYLKKIRKGITYLIPQSQGTDVMKNSHIDQSLEEIYKKSVILHQKMLPNYQQVDLENPLIQGQEIINDKLLLNKIIQKEYTIKIPKESPRTNKMMQNSIIQSSNSPMNKKLQFNYQKDKKNKQNYSMNETSHREKMKIIQDSSPNSNSFRSARFDTGRSTFHATPLFDQHDPIRLKQFIPTELFPIYCHLIKPDNQEIC</sequence>
<dbReference type="AlphaFoldDB" id="A0A8S1PG89"/>
<evidence type="ECO:0000313" key="3">
    <source>
        <dbReference type="EMBL" id="CAD8102106.1"/>
    </source>
</evidence>
<feature type="region of interest" description="Disordered" evidence="1">
    <location>
        <begin position="1"/>
        <end position="28"/>
    </location>
</feature>
<dbReference type="CDD" id="cd00038">
    <property type="entry name" value="CAP_ED"/>
    <property type="match status" value="1"/>
</dbReference>
<name>A0A8S1PG89_9CILI</name>
<keyword evidence="4" id="KW-1185">Reference proteome</keyword>
<dbReference type="OrthoDB" id="289084at2759"/>
<evidence type="ECO:0000313" key="4">
    <source>
        <dbReference type="Proteomes" id="UP000692954"/>
    </source>
</evidence>